<dbReference type="EMBL" id="CP063845">
    <property type="protein sequence ID" value="UFP93567.1"/>
    <property type="molecule type" value="Genomic_DNA"/>
</dbReference>
<evidence type="ECO:0000256" key="7">
    <source>
        <dbReference type="RuleBase" id="RU000562"/>
    </source>
</evidence>
<dbReference type="RefSeq" id="WP_230840617.1">
    <property type="nucleotide sequence ID" value="NZ_CP063845.1"/>
</dbReference>
<evidence type="ECO:0000256" key="6">
    <source>
        <dbReference type="HAMAP-Rule" id="MF_01363"/>
    </source>
</evidence>
<dbReference type="Proteomes" id="UP001054846">
    <property type="component" value="Chromosome"/>
</dbReference>
<dbReference type="Pfam" id="PF00829">
    <property type="entry name" value="Ribosomal_L21p"/>
    <property type="match status" value="1"/>
</dbReference>
<evidence type="ECO:0000256" key="4">
    <source>
        <dbReference type="ARBA" id="ARBA00022980"/>
    </source>
</evidence>
<keyword evidence="2 6" id="KW-0699">rRNA-binding</keyword>
<evidence type="ECO:0000313" key="9">
    <source>
        <dbReference type="Proteomes" id="UP001054846"/>
    </source>
</evidence>
<sequence>MVYAIVETGGKQVLVQPGRFCDVELLALDVEAVLTFDKVLLVRHDGGAAVGRPFVEGAAVQGRILQHGKAAKVTVYKMRPKKGYRRKKGHRQRFTRVMIESIDFEGKSFTAEARAEAVSST</sequence>
<dbReference type="SUPFAM" id="SSF141091">
    <property type="entry name" value="L21p-like"/>
    <property type="match status" value="1"/>
</dbReference>
<keyword evidence="3 6" id="KW-0694">RNA-binding</keyword>
<dbReference type="NCBIfam" id="TIGR00061">
    <property type="entry name" value="L21"/>
    <property type="match status" value="1"/>
</dbReference>
<dbReference type="PROSITE" id="PS01169">
    <property type="entry name" value="RIBOSOMAL_L21"/>
    <property type="match status" value="1"/>
</dbReference>
<dbReference type="PANTHER" id="PTHR21349">
    <property type="entry name" value="50S RIBOSOMAL PROTEIN L21"/>
    <property type="match status" value="1"/>
</dbReference>
<reference evidence="8 9" key="1">
    <citation type="journal article" date="2021" name="Genome Biol. Evol.">
        <title>Complete Genome Sequencing of a Novel Gloeobacter Species from a Waterfall Cave in Mexico.</title>
        <authorList>
            <person name="Saw J.H."/>
            <person name="Cardona T."/>
            <person name="Montejano G."/>
        </authorList>
    </citation>
    <scope>NUCLEOTIDE SEQUENCE [LARGE SCALE GENOMIC DNA]</scope>
    <source>
        <strain evidence="8">MG652769</strain>
    </source>
</reference>
<comment type="similarity">
    <text evidence="1 6 7">Belongs to the bacterial ribosomal protein bL21 family.</text>
</comment>
<name>A0ABY3PJ40_9CYAN</name>
<comment type="function">
    <text evidence="6 7">This protein binds to 23S rRNA in the presence of protein L20.</text>
</comment>
<dbReference type="GO" id="GO:0005840">
    <property type="term" value="C:ribosome"/>
    <property type="evidence" value="ECO:0007669"/>
    <property type="project" value="UniProtKB-KW"/>
</dbReference>
<organism evidence="8 9">
    <name type="scientific">Gloeobacter morelensis MG652769</name>
    <dbReference type="NCBI Taxonomy" id="2781736"/>
    <lineage>
        <taxon>Bacteria</taxon>
        <taxon>Bacillati</taxon>
        <taxon>Cyanobacteriota</taxon>
        <taxon>Cyanophyceae</taxon>
        <taxon>Gloeobacterales</taxon>
        <taxon>Gloeobacteraceae</taxon>
        <taxon>Gloeobacter</taxon>
        <taxon>Gloeobacter morelensis</taxon>
    </lineage>
</organism>
<proteinExistence type="inferred from homology"/>
<evidence type="ECO:0000256" key="1">
    <source>
        <dbReference type="ARBA" id="ARBA00008563"/>
    </source>
</evidence>
<dbReference type="InterPro" id="IPR001787">
    <property type="entry name" value="Ribosomal_bL21"/>
</dbReference>
<evidence type="ECO:0000256" key="5">
    <source>
        <dbReference type="ARBA" id="ARBA00023274"/>
    </source>
</evidence>
<dbReference type="PANTHER" id="PTHR21349:SF0">
    <property type="entry name" value="LARGE RIBOSOMAL SUBUNIT PROTEIN BL21M"/>
    <property type="match status" value="1"/>
</dbReference>
<evidence type="ECO:0000313" key="8">
    <source>
        <dbReference type="EMBL" id="UFP93567.1"/>
    </source>
</evidence>
<evidence type="ECO:0000256" key="3">
    <source>
        <dbReference type="ARBA" id="ARBA00022884"/>
    </source>
</evidence>
<keyword evidence="5 6" id="KW-0687">Ribonucleoprotein</keyword>
<comment type="subunit">
    <text evidence="6">Part of the 50S ribosomal subunit. Contacts protein L20.</text>
</comment>
<protein>
    <recommendedName>
        <fullName evidence="6">Large ribosomal subunit protein bL21</fullName>
    </recommendedName>
</protein>
<dbReference type="InterPro" id="IPR018258">
    <property type="entry name" value="Ribosomal_bL21_CS"/>
</dbReference>
<dbReference type="InterPro" id="IPR028909">
    <property type="entry name" value="bL21-like"/>
</dbReference>
<dbReference type="HAMAP" id="MF_01363">
    <property type="entry name" value="Ribosomal_bL21"/>
    <property type="match status" value="1"/>
</dbReference>
<keyword evidence="4 6" id="KW-0689">Ribosomal protein</keyword>
<dbReference type="InterPro" id="IPR036164">
    <property type="entry name" value="bL21-like_sf"/>
</dbReference>
<gene>
    <name evidence="6 8" type="primary">rplU</name>
    <name evidence="6" type="synonym">rpl21</name>
    <name evidence="8" type="ORF">ISF26_17500</name>
</gene>
<keyword evidence="9" id="KW-1185">Reference proteome</keyword>
<evidence type="ECO:0000256" key="2">
    <source>
        <dbReference type="ARBA" id="ARBA00022730"/>
    </source>
</evidence>
<accession>A0ABY3PJ40</accession>